<evidence type="ECO:0000256" key="6">
    <source>
        <dbReference type="SAM" id="MobiDB-lite"/>
    </source>
</evidence>
<dbReference type="PANTHER" id="PTHR42647">
    <property type="entry name" value="SBP (S-RIBONUCLEASE BINDING PROTEIN) FAMILY PROTEIN"/>
    <property type="match status" value="1"/>
</dbReference>
<dbReference type="OrthoDB" id="1711136at2759"/>
<keyword evidence="9" id="KW-1185">Reference proteome</keyword>
<keyword evidence="3" id="KW-0862">Zinc</keyword>
<dbReference type="GO" id="GO:0004842">
    <property type="term" value="F:ubiquitin-protein transferase activity"/>
    <property type="evidence" value="ECO:0007669"/>
    <property type="project" value="TreeGrafter"/>
</dbReference>
<dbReference type="EMBL" id="CM007374">
    <property type="protein sequence ID" value="OIV97641.1"/>
    <property type="molecule type" value="Genomic_DNA"/>
</dbReference>
<dbReference type="PANTHER" id="PTHR42647:SF10">
    <property type="entry name" value="F2G19.2"/>
    <property type="match status" value="1"/>
</dbReference>
<feature type="compositionally biased region" description="Polar residues" evidence="6">
    <location>
        <begin position="10"/>
        <end position="26"/>
    </location>
</feature>
<evidence type="ECO:0000256" key="4">
    <source>
        <dbReference type="PROSITE-ProRule" id="PRU00175"/>
    </source>
</evidence>
<dbReference type="Proteomes" id="UP000188354">
    <property type="component" value="Chromosome LG14"/>
</dbReference>
<organism evidence="8 9">
    <name type="scientific">Lupinus angustifolius</name>
    <name type="common">Narrow-leaved blue lupine</name>
    <dbReference type="NCBI Taxonomy" id="3871"/>
    <lineage>
        <taxon>Eukaryota</taxon>
        <taxon>Viridiplantae</taxon>
        <taxon>Streptophyta</taxon>
        <taxon>Embryophyta</taxon>
        <taxon>Tracheophyta</taxon>
        <taxon>Spermatophyta</taxon>
        <taxon>Magnoliopsida</taxon>
        <taxon>eudicotyledons</taxon>
        <taxon>Gunneridae</taxon>
        <taxon>Pentapetalae</taxon>
        <taxon>rosids</taxon>
        <taxon>fabids</taxon>
        <taxon>Fabales</taxon>
        <taxon>Fabaceae</taxon>
        <taxon>Papilionoideae</taxon>
        <taxon>50 kb inversion clade</taxon>
        <taxon>genistoids sensu lato</taxon>
        <taxon>core genistoids</taxon>
        <taxon>Genisteae</taxon>
        <taxon>Lupinus</taxon>
    </lineage>
</organism>
<dbReference type="Gene3D" id="3.30.40.10">
    <property type="entry name" value="Zinc/RING finger domain, C3HC4 (zinc finger)"/>
    <property type="match status" value="1"/>
</dbReference>
<dbReference type="STRING" id="3871.A0A4P1QY57"/>
<evidence type="ECO:0000256" key="2">
    <source>
        <dbReference type="ARBA" id="ARBA00022771"/>
    </source>
</evidence>
<dbReference type="PIRSF" id="PIRSF036836">
    <property type="entry name" value="RNase_bind_SBP1"/>
    <property type="match status" value="1"/>
</dbReference>
<evidence type="ECO:0000256" key="1">
    <source>
        <dbReference type="ARBA" id="ARBA00022723"/>
    </source>
</evidence>
<dbReference type="GO" id="GO:0008270">
    <property type="term" value="F:zinc ion binding"/>
    <property type="evidence" value="ECO:0007669"/>
    <property type="project" value="UniProtKB-KW"/>
</dbReference>
<reference evidence="8 9" key="1">
    <citation type="journal article" date="2017" name="Plant Biotechnol. J.">
        <title>A comprehensive draft genome sequence for lupin (Lupinus angustifolius), an emerging health food: insights into plant-microbe interactions and legume evolution.</title>
        <authorList>
            <person name="Hane J.K."/>
            <person name="Ming Y."/>
            <person name="Kamphuis L.G."/>
            <person name="Nelson M.N."/>
            <person name="Garg G."/>
            <person name="Atkins C.A."/>
            <person name="Bayer P.E."/>
            <person name="Bravo A."/>
            <person name="Bringans S."/>
            <person name="Cannon S."/>
            <person name="Edwards D."/>
            <person name="Foley R."/>
            <person name="Gao L.L."/>
            <person name="Harrison M.J."/>
            <person name="Huang W."/>
            <person name="Hurgobin B."/>
            <person name="Li S."/>
            <person name="Liu C.W."/>
            <person name="McGrath A."/>
            <person name="Morahan G."/>
            <person name="Murray J."/>
            <person name="Weller J."/>
            <person name="Jian J."/>
            <person name="Singh K.B."/>
        </authorList>
    </citation>
    <scope>NUCLEOTIDE SEQUENCE [LARGE SCALE GENOMIC DNA]</scope>
    <source>
        <strain evidence="9">cv. Tanjil</strain>
        <tissue evidence="8">Whole plant</tissue>
    </source>
</reference>
<protein>
    <recommendedName>
        <fullName evidence="7">RING-type domain-containing protein</fullName>
    </recommendedName>
</protein>
<gene>
    <name evidence="8" type="ORF">TanjilG_12398</name>
</gene>
<evidence type="ECO:0000259" key="7">
    <source>
        <dbReference type="PROSITE" id="PS50089"/>
    </source>
</evidence>
<feature type="region of interest" description="Disordered" evidence="6">
    <location>
        <begin position="1"/>
        <end position="38"/>
    </location>
</feature>
<feature type="coiled-coil region" evidence="5">
    <location>
        <begin position="183"/>
        <end position="217"/>
    </location>
</feature>
<evidence type="ECO:0000256" key="5">
    <source>
        <dbReference type="SAM" id="Coils"/>
    </source>
</evidence>
<evidence type="ECO:0000256" key="3">
    <source>
        <dbReference type="ARBA" id="ARBA00022833"/>
    </source>
</evidence>
<keyword evidence="1" id="KW-0479">Metal-binding</keyword>
<keyword evidence="2 4" id="KW-0863">Zinc-finger</keyword>
<dbReference type="Pfam" id="PF13920">
    <property type="entry name" value="zf-C3HC4_3"/>
    <property type="match status" value="1"/>
</dbReference>
<accession>A0A4P1QY57</accession>
<dbReference type="InterPro" id="IPR013083">
    <property type="entry name" value="Znf_RING/FYVE/PHD"/>
</dbReference>
<keyword evidence="5" id="KW-0175">Coiled coil</keyword>
<dbReference type="FunFam" id="3.30.40.10:FF:000239">
    <property type="entry name" value="probable BOI-related E3 ubiquitin-protein ligase 2"/>
    <property type="match status" value="1"/>
</dbReference>
<dbReference type="InterPro" id="IPR001841">
    <property type="entry name" value="Znf_RING"/>
</dbReference>
<dbReference type="PROSITE" id="PS50089">
    <property type="entry name" value="ZF_RING_2"/>
    <property type="match status" value="1"/>
</dbReference>
<name>A0A4P1QY57_LUPAN</name>
<dbReference type="KEGG" id="lang:109326570"/>
<sequence length="327" mass="37123">MAHHHHSQRHYQPQSQPSDSFRNINSIHFDDQMPQPPSYSYPNPTDFPHHPFHVVGLAPPEGSDGGADLQWNYGLEPERKRLKEHDFMESNSKISCVEFMKPRSVSTGLGLSLENSRMSSVGNSALLSNLGNDIDRELLQQDVEIDRFLRAEGKRLRETIIEKVQATQLESISIIEDRVLQKLREKEAEIEGINMRNIELEERLEQLAVEADAWQQRASYSENMVAALKFNLEQVYAQSRDSKEGCGDSEVDDTASCIKGGTIDFHLLSKGNNNMNEMMTCKACKVNKVNMLLLPCKHLCLCKDCESKLSFCPQCQSSKFIGIEVYM</sequence>
<feature type="domain" description="RING-type" evidence="7">
    <location>
        <begin position="281"/>
        <end position="316"/>
    </location>
</feature>
<dbReference type="CDD" id="cd16649">
    <property type="entry name" value="mRING-HC-C3HC5_CGRF1-like"/>
    <property type="match status" value="1"/>
</dbReference>
<evidence type="ECO:0000313" key="9">
    <source>
        <dbReference type="Proteomes" id="UP000188354"/>
    </source>
</evidence>
<dbReference type="Gramene" id="OIV97641">
    <property type="protein sequence ID" value="OIV97641"/>
    <property type="gene ID" value="TanjilG_12398"/>
</dbReference>
<proteinExistence type="predicted"/>
<evidence type="ECO:0000313" key="8">
    <source>
        <dbReference type="EMBL" id="OIV97641.1"/>
    </source>
</evidence>
<dbReference type="AlphaFoldDB" id="A0A4P1QY57"/>